<evidence type="ECO:0000313" key="2">
    <source>
        <dbReference type="EMBL" id="MCU6762460.1"/>
    </source>
</evidence>
<proteinExistence type="predicted"/>
<evidence type="ECO:0000256" key="1">
    <source>
        <dbReference type="SAM" id="Phobius"/>
    </source>
</evidence>
<dbReference type="PANTHER" id="PTHR38450">
    <property type="entry name" value="STAGE V SPORULATION PROTEIN AC-RELATED"/>
    <property type="match status" value="1"/>
</dbReference>
<dbReference type="RefSeq" id="WP_158425162.1">
    <property type="nucleotide sequence ID" value="NZ_JAOQJQ010000003.1"/>
</dbReference>
<dbReference type="Pfam" id="PF03862">
    <property type="entry name" value="SpoVAC_SpoVAEB"/>
    <property type="match status" value="1"/>
</dbReference>
<dbReference type="PANTHER" id="PTHR38450:SF1">
    <property type="entry name" value="STAGE V SPORULATION PROTEIN AC"/>
    <property type="match status" value="1"/>
</dbReference>
<evidence type="ECO:0000313" key="3">
    <source>
        <dbReference type="Proteomes" id="UP001652442"/>
    </source>
</evidence>
<keyword evidence="1" id="KW-0812">Transmembrane</keyword>
<feature type="transmembrane region" description="Helical" evidence="1">
    <location>
        <begin position="124"/>
        <end position="151"/>
    </location>
</feature>
<sequence>MNIEHEKDKEKQQEKYDAFVKQVTPSYSLPWNMFRAFLVGGAICVIGQIIMNVCMSMDFSKEEAAAWTSLLLILASVILTGLNIYPSIAKFGGAGALVPITGFANGVAAPAIEFKKEGQVFGIGCQIFTIAGPVILYGIFTSWILGLIYWIGKCFGWF</sequence>
<gene>
    <name evidence="2" type="ORF">OCV88_08950</name>
</gene>
<keyword evidence="3" id="KW-1185">Reference proteome</keyword>
<feature type="transmembrane region" description="Helical" evidence="1">
    <location>
        <begin position="91"/>
        <end position="112"/>
    </location>
</feature>
<accession>A0ABT2TJS7</accession>
<dbReference type="EMBL" id="JAOQJQ010000003">
    <property type="protein sequence ID" value="MCU6762460.1"/>
    <property type="molecule type" value="Genomic_DNA"/>
</dbReference>
<feature type="transmembrane region" description="Helical" evidence="1">
    <location>
        <begin position="33"/>
        <end position="53"/>
    </location>
</feature>
<feature type="transmembrane region" description="Helical" evidence="1">
    <location>
        <begin position="65"/>
        <end position="85"/>
    </location>
</feature>
<dbReference type="Proteomes" id="UP001652442">
    <property type="component" value="Unassembled WGS sequence"/>
</dbReference>
<name>A0ABT2TJS7_9FIRM</name>
<keyword evidence="1" id="KW-1133">Transmembrane helix</keyword>
<dbReference type="InterPro" id="IPR005562">
    <property type="entry name" value="SpoVA"/>
</dbReference>
<keyword evidence="1" id="KW-0472">Membrane</keyword>
<reference evidence="2 3" key="1">
    <citation type="journal article" date="2021" name="ISME Commun">
        <title>Automated analysis of genomic sequences facilitates high-throughput and comprehensive description of bacteria.</title>
        <authorList>
            <person name="Hitch T.C.A."/>
        </authorList>
    </citation>
    <scope>NUCLEOTIDE SEQUENCE [LARGE SCALE GENOMIC DNA]</scope>
    <source>
        <strain evidence="2 3">Sanger_109</strain>
    </source>
</reference>
<protein>
    <submittedName>
        <fullName evidence="2">SpoVA/SpoVAEb family sporulation membrane protein</fullName>
    </submittedName>
</protein>
<comment type="caution">
    <text evidence="2">The sequence shown here is derived from an EMBL/GenBank/DDBJ whole genome shotgun (WGS) entry which is preliminary data.</text>
</comment>
<organism evidence="2 3">
    <name type="scientific">Brotonthovivens ammoniilytica</name>
    <dbReference type="NCBI Taxonomy" id="2981725"/>
    <lineage>
        <taxon>Bacteria</taxon>
        <taxon>Bacillati</taxon>
        <taxon>Bacillota</taxon>
        <taxon>Clostridia</taxon>
        <taxon>Lachnospirales</taxon>
        <taxon>Lachnospiraceae</taxon>
        <taxon>Brotonthovivens</taxon>
    </lineage>
</organism>